<dbReference type="Pfam" id="PF08545">
    <property type="entry name" value="ACP_syn_III"/>
    <property type="match status" value="1"/>
</dbReference>
<accession>D9WRX3</accession>
<reference evidence="4 5" key="1">
    <citation type="submission" date="2009-02" db="EMBL/GenBank/DDBJ databases">
        <title>Annotation of Streptomyces hygroscopicus strain ATCC 53653.</title>
        <authorList>
            <consortium name="The Broad Institute Genome Sequencing Platform"/>
            <consortium name="Broad Institute Microbial Sequencing Center"/>
            <person name="Fischbach M."/>
            <person name="Godfrey P."/>
            <person name="Ward D."/>
            <person name="Young S."/>
            <person name="Zeng Q."/>
            <person name="Koehrsen M."/>
            <person name="Alvarado L."/>
            <person name="Berlin A.M."/>
            <person name="Bochicchio J."/>
            <person name="Borenstein D."/>
            <person name="Chapman S.B."/>
            <person name="Chen Z."/>
            <person name="Engels R."/>
            <person name="Freedman E."/>
            <person name="Gellesch M."/>
            <person name="Goldberg J."/>
            <person name="Griggs A."/>
            <person name="Gujja S."/>
            <person name="Heilman E.R."/>
            <person name="Heiman D.I."/>
            <person name="Hepburn T.A."/>
            <person name="Howarth C."/>
            <person name="Jen D."/>
            <person name="Larson L."/>
            <person name="Lewis B."/>
            <person name="Mehta T."/>
            <person name="Park D."/>
            <person name="Pearson M."/>
            <person name="Richards J."/>
            <person name="Roberts A."/>
            <person name="Saif S."/>
            <person name="Shea T.D."/>
            <person name="Shenoy N."/>
            <person name="Sisk P."/>
            <person name="Stolte C."/>
            <person name="Sykes S.N."/>
            <person name="Thomson T."/>
            <person name="Walk T."/>
            <person name="White J."/>
            <person name="Yandava C."/>
            <person name="Straight P."/>
            <person name="Clardy J."/>
            <person name="Hung D."/>
            <person name="Kolter R."/>
            <person name="Mekalanos J."/>
            <person name="Walker S."/>
            <person name="Walsh C.T."/>
            <person name="Wieland-Brown L.C."/>
            <person name="Haas B."/>
            <person name="Nusbaum C."/>
            <person name="Birren B."/>
        </authorList>
    </citation>
    <scope>NUCLEOTIDE SEQUENCE [LARGE SCALE GENOMIC DNA]</scope>
    <source>
        <strain evidence="4 5">ATCC 53653</strain>
    </source>
</reference>
<evidence type="ECO:0000256" key="1">
    <source>
        <dbReference type="ARBA" id="ARBA00022490"/>
    </source>
</evidence>
<evidence type="ECO:0000313" key="5">
    <source>
        <dbReference type="Proteomes" id="UP000003963"/>
    </source>
</evidence>
<feature type="non-terminal residue" evidence="4">
    <location>
        <position position="217"/>
    </location>
</feature>
<dbReference type="PANTHER" id="PTHR34069">
    <property type="entry name" value="3-OXOACYL-[ACYL-CARRIER-PROTEIN] SYNTHASE 3"/>
    <property type="match status" value="1"/>
</dbReference>
<feature type="domain" description="Beta-ketoacyl-[acyl-carrier-protein] synthase III N-terminal" evidence="3">
    <location>
        <begin position="105"/>
        <end position="169"/>
    </location>
</feature>
<dbReference type="HOGENOM" id="CLU_1274716_0_0_11"/>
<dbReference type="InterPro" id="IPR013751">
    <property type="entry name" value="ACP_syn_III_N"/>
</dbReference>
<dbReference type="EMBL" id="GG657754">
    <property type="protein sequence ID" value="EFL28217.1"/>
    <property type="molecule type" value="Genomic_DNA"/>
</dbReference>
<feature type="region of interest" description="Disordered" evidence="2">
    <location>
        <begin position="198"/>
        <end position="217"/>
    </location>
</feature>
<dbReference type="AlphaFoldDB" id="D9WRX3"/>
<organism evidence="4 5">
    <name type="scientific">Streptomyces himastatinicus ATCC 53653</name>
    <dbReference type="NCBI Taxonomy" id="457427"/>
    <lineage>
        <taxon>Bacteria</taxon>
        <taxon>Bacillati</taxon>
        <taxon>Actinomycetota</taxon>
        <taxon>Actinomycetes</taxon>
        <taxon>Kitasatosporales</taxon>
        <taxon>Streptomycetaceae</taxon>
        <taxon>Streptomyces</taxon>
        <taxon>Streptomyces violaceusniger group</taxon>
    </lineage>
</organism>
<proteinExistence type="predicted"/>
<dbReference type="Proteomes" id="UP000003963">
    <property type="component" value="Unassembled WGS sequence"/>
</dbReference>
<evidence type="ECO:0000313" key="4">
    <source>
        <dbReference type="EMBL" id="EFL28217.1"/>
    </source>
</evidence>
<evidence type="ECO:0000256" key="2">
    <source>
        <dbReference type="SAM" id="MobiDB-lite"/>
    </source>
</evidence>
<dbReference type="GO" id="GO:0004315">
    <property type="term" value="F:3-oxoacyl-[acyl-carrier-protein] synthase activity"/>
    <property type="evidence" value="ECO:0007669"/>
    <property type="project" value="InterPro"/>
</dbReference>
<dbReference type="GO" id="GO:0006633">
    <property type="term" value="P:fatty acid biosynthetic process"/>
    <property type="evidence" value="ECO:0007669"/>
    <property type="project" value="InterPro"/>
</dbReference>
<dbReference type="InterPro" id="IPR016039">
    <property type="entry name" value="Thiolase-like"/>
</dbReference>
<gene>
    <name evidence="4" type="ORF">SSOG_07931</name>
</gene>
<evidence type="ECO:0000259" key="3">
    <source>
        <dbReference type="Pfam" id="PF08545"/>
    </source>
</evidence>
<dbReference type="PANTHER" id="PTHR34069:SF2">
    <property type="entry name" value="BETA-KETOACYL-[ACYL-CARRIER-PROTEIN] SYNTHASE III"/>
    <property type="match status" value="1"/>
</dbReference>
<dbReference type="GO" id="GO:0044550">
    <property type="term" value="P:secondary metabolite biosynthetic process"/>
    <property type="evidence" value="ECO:0007669"/>
    <property type="project" value="TreeGrafter"/>
</dbReference>
<dbReference type="SUPFAM" id="SSF53901">
    <property type="entry name" value="Thiolase-like"/>
    <property type="match status" value="1"/>
</dbReference>
<sequence>MYVSAATTWLPATVETPDDAVRAGRLAPEDVAATRYRRLPVSRAEAPPEMAVRAARRALELAGDDPRDVGLLVHAWTYHQGHDFWSPAHYIAHGAGALDALPVGVQQMCNGGACALDLAAARLQADPATGAALVTTADRFCEPGFDRWRGDYGLWYGDGATAAVLRAEAPGRDPGQALELLSLVTAAAPAMETMHRGRDAFSPAPREHGPVVDIRRT</sequence>
<protein>
    <submittedName>
        <fullName evidence="4">Putative 3-oxoacyl-(Acyl-carrier-protein) synthase III</fullName>
    </submittedName>
</protein>
<dbReference type="Gene3D" id="3.40.47.10">
    <property type="match status" value="1"/>
</dbReference>
<dbReference type="STRING" id="457427.SSOG_07931"/>
<keyword evidence="1" id="KW-0963">Cytoplasm</keyword>
<name>D9WRX3_9ACTN</name>
<keyword evidence="5" id="KW-1185">Reference proteome</keyword>